<evidence type="ECO:0000313" key="2">
    <source>
        <dbReference type="Proteomes" id="UP001732700"/>
    </source>
</evidence>
<keyword evidence="2" id="KW-1185">Reference proteome</keyword>
<organism evidence="1 2">
    <name type="scientific">Avena sativa</name>
    <name type="common">Oat</name>
    <dbReference type="NCBI Taxonomy" id="4498"/>
    <lineage>
        <taxon>Eukaryota</taxon>
        <taxon>Viridiplantae</taxon>
        <taxon>Streptophyta</taxon>
        <taxon>Embryophyta</taxon>
        <taxon>Tracheophyta</taxon>
        <taxon>Spermatophyta</taxon>
        <taxon>Magnoliopsida</taxon>
        <taxon>Liliopsida</taxon>
        <taxon>Poales</taxon>
        <taxon>Poaceae</taxon>
        <taxon>BOP clade</taxon>
        <taxon>Pooideae</taxon>
        <taxon>Poodae</taxon>
        <taxon>Poeae</taxon>
        <taxon>Poeae Chloroplast Group 1 (Aveneae type)</taxon>
        <taxon>Aveninae</taxon>
        <taxon>Avena</taxon>
    </lineage>
</organism>
<reference evidence="1" key="1">
    <citation type="submission" date="2021-05" db="EMBL/GenBank/DDBJ databases">
        <authorList>
            <person name="Scholz U."/>
            <person name="Mascher M."/>
            <person name="Fiebig A."/>
        </authorList>
    </citation>
    <scope>NUCLEOTIDE SEQUENCE [LARGE SCALE GENOMIC DNA]</scope>
</reference>
<evidence type="ECO:0000313" key="1">
    <source>
        <dbReference type="EnsemblPlants" id="AVESA.00010b.r2.7DG1347670.1.CDS.1"/>
    </source>
</evidence>
<protein>
    <submittedName>
        <fullName evidence="1">Uncharacterized protein</fullName>
    </submittedName>
</protein>
<dbReference type="EnsemblPlants" id="AVESA.00010b.r2.7DG1347670.1">
    <property type="protein sequence ID" value="AVESA.00010b.r2.7DG1347670.1.CDS.1"/>
    <property type="gene ID" value="AVESA.00010b.r2.7DG1347670"/>
</dbReference>
<sequence length="217" mass="22076">MAMSDTGSSLADWSDDLYHYAPSPGLSLGAAMDGHSGAAILANTAAAATPTSPASTGSGDGSPTSAAAGTGILGPRVAGKPSAARKRARASRRAPVTMLNTDAANFRAMVQQFTGIPTPPAGPVINFGVPDYGFHHQPLMQPATAAAASVSFDHHLHQRQQYAGAAFDYGMQQSLSSGHGGVFGHGLGALEDRMLLQSLQAAQMPGAHTGAHHGYFA</sequence>
<accession>A0ACD6A714</accession>
<proteinExistence type="predicted"/>
<dbReference type="Proteomes" id="UP001732700">
    <property type="component" value="Chromosome 7D"/>
</dbReference>
<name>A0ACD6A714_AVESA</name>
<reference evidence="1" key="2">
    <citation type="submission" date="2025-09" db="UniProtKB">
        <authorList>
            <consortium name="EnsemblPlants"/>
        </authorList>
    </citation>
    <scope>IDENTIFICATION</scope>
</reference>